<feature type="compositionally biased region" description="Basic and acidic residues" evidence="1">
    <location>
        <begin position="172"/>
        <end position="194"/>
    </location>
</feature>
<feature type="region of interest" description="Disordered" evidence="1">
    <location>
        <begin position="168"/>
        <end position="211"/>
    </location>
</feature>
<feature type="region of interest" description="Disordered" evidence="1">
    <location>
        <begin position="59"/>
        <end position="78"/>
    </location>
</feature>
<protein>
    <submittedName>
        <fullName evidence="2">Uncharacterized protein</fullName>
    </submittedName>
</protein>
<evidence type="ECO:0000313" key="2">
    <source>
        <dbReference type="EMBL" id="KGQ06163.1"/>
    </source>
</evidence>
<name>A0A0A2VF63_BEABA</name>
<feature type="compositionally biased region" description="Basic residues" evidence="1">
    <location>
        <begin position="1"/>
        <end position="23"/>
    </location>
</feature>
<reference evidence="2 3" key="1">
    <citation type="submission" date="2012-10" db="EMBL/GenBank/DDBJ databases">
        <title>Genome sequencing and analysis of entomopathogenic fungi Beauveria bassiana D1-5.</title>
        <authorList>
            <person name="Li Q."/>
            <person name="Wang L."/>
            <person name="Zhang Z."/>
            <person name="Wang Q."/>
            <person name="Ren J."/>
            <person name="Wang M."/>
            <person name="Xu W."/>
            <person name="Wang J."/>
            <person name="Lu Y."/>
            <person name="Du Q."/>
            <person name="Sun Z."/>
        </authorList>
    </citation>
    <scope>NUCLEOTIDE SEQUENCE [LARGE SCALE GENOMIC DNA]</scope>
    <source>
        <strain evidence="2 3">D1-5</strain>
    </source>
</reference>
<comment type="caution">
    <text evidence="2">The sequence shown here is derived from an EMBL/GenBank/DDBJ whole genome shotgun (WGS) entry which is preliminary data.</text>
</comment>
<evidence type="ECO:0000256" key="1">
    <source>
        <dbReference type="SAM" id="MobiDB-lite"/>
    </source>
</evidence>
<feature type="region of interest" description="Disordered" evidence="1">
    <location>
        <begin position="1"/>
        <end position="54"/>
    </location>
</feature>
<dbReference type="HOGENOM" id="CLU_1304660_0_0_1"/>
<dbReference type="AlphaFoldDB" id="A0A0A2VF63"/>
<accession>A0A0A2VF63</accession>
<dbReference type="Proteomes" id="UP000030106">
    <property type="component" value="Unassembled WGS sequence"/>
</dbReference>
<evidence type="ECO:0000313" key="3">
    <source>
        <dbReference type="Proteomes" id="UP000030106"/>
    </source>
</evidence>
<gene>
    <name evidence="2" type="ORF">BBAD15_g8520</name>
</gene>
<proteinExistence type="predicted"/>
<organism evidence="2 3">
    <name type="scientific">Beauveria bassiana D1-5</name>
    <dbReference type="NCBI Taxonomy" id="1245745"/>
    <lineage>
        <taxon>Eukaryota</taxon>
        <taxon>Fungi</taxon>
        <taxon>Dikarya</taxon>
        <taxon>Ascomycota</taxon>
        <taxon>Pezizomycotina</taxon>
        <taxon>Sordariomycetes</taxon>
        <taxon>Hypocreomycetidae</taxon>
        <taxon>Hypocreales</taxon>
        <taxon>Cordycipitaceae</taxon>
        <taxon>Beauveria</taxon>
    </lineage>
</organism>
<sequence>MRSMKKRRPPGSATRPRRRRPVRRGAEQHLARGAGAGEAAQPRFRVPAGRVGRPVHLDEGRVAADEGAQQPARAADGAHAKVVARQVPGRERALGGAVKLGNRLDAEAVLEALPDVGPQAVAKGDAHGVGLVEVGARDGVLLGRRGEEVAERLADVLDHGGVGGAHLGPKRLGRELAAEREGAPAHDGGAEAEHGGGGVVEWHTLTPRFSQ</sequence>
<dbReference type="EMBL" id="ANFO01000860">
    <property type="protein sequence ID" value="KGQ06163.1"/>
    <property type="molecule type" value="Genomic_DNA"/>
</dbReference>